<comment type="similarity">
    <text evidence="1">Belongs to the peptidase C1 family.</text>
</comment>
<reference evidence="4 5" key="1">
    <citation type="journal article" date="2023" name="Commun. Biol.">
        <title>Genome analysis of Parmales, the sister group of diatoms, reveals the evolutionary specialization of diatoms from phago-mixotrophs to photoautotrophs.</title>
        <authorList>
            <person name="Ban H."/>
            <person name="Sato S."/>
            <person name="Yoshikawa S."/>
            <person name="Yamada K."/>
            <person name="Nakamura Y."/>
            <person name="Ichinomiya M."/>
            <person name="Sato N."/>
            <person name="Blanc-Mathieu R."/>
            <person name="Endo H."/>
            <person name="Kuwata A."/>
            <person name="Ogata H."/>
        </authorList>
    </citation>
    <scope>NUCLEOTIDE SEQUENCE [LARGE SCALE GENOMIC DNA]</scope>
</reference>
<dbReference type="InterPro" id="IPR038765">
    <property type="entry name" value="Papain-like_cys_pep_sf"/>
</dbReference>
<dbReference type="InterPro" id="IPR000668">
    <property type="entry name" value="Peptidase_C1A_C"/>
</dbReference>
<protein>
    <recommendedName>
        <fullName evidence="3">Peptidase C1A papain C-terminal domain-containing protein</fullName>
    </recommendedName>
</protein>
<evidence type="ECO:0000313" key="4">
    <source>
        <dbReference type="EMBL" id="GMI34428.1"/>
    </source>
</evidence>
<dbReference type="EMBL" id="BRYB01000638">
    <property type="protein sequence ID" value="GMI34428.1"/>
    <property type="molecule type" value="Genomic_DNA"/>
</dbReference>
<accession>A0ABQ6MWV8</accession>
<comment type="caution">
    <text evidence="4">The sequence shown here is derived from an EMBL/GenBank/DDBJ whole genome shotgun (WGS) entry which is preliminary data.</text>
</comment>
<dbReference type="SMART" id="SM00645">
    <property type="entry name" value="Pept_C1"/>
    <property type="match status" value="1"/>
</dbReference>
<dbReference type="SUPFAM" id="SSF54001">
    <property type="entry name" value="Cysteine proteinases"/>
    <property type="match status" value="1"/>
</dbReference>
<sequence length="412" mass="43647">HDPSLADLDVSASSVKALLPSTFSWRLESLVTKNLNQHIPQYCGACWAHGSMSALADRVKLGRAALGGSANEGPELNPSIQAMINCGKDTAGSCNGGSTLGAWQWAKDFGGIPLDTCLAYAATNELECRPEEICRNCMGKIAEPKGPDDYFCWGINPAANSDGSLQEVACFGDGSTPDTQCVTHPYPALHVGGMGVVCNGTYDADPSVHRDNEVLMMVEIAARGPIACEVDAGPMMSYSGGVMKGFGPREDRDHIVEVAGWGTEEDGTEYWEVRNSWGEYWGEEGWMKLARGIDELGIEDKCFYVIPEGWGSKGHIFTKNDEDKVYDFAAQKVLAAVAKDYGFPFGLFSAQDGVSLPAAEQPEEAAASPGGVSALFATALGLAGLAAGVAIGKRGQRDGYVAVADANIDLRA</sequence>
<evidence type="ECO:0000259" key="3">
    <source>
        <dbReference type="SMART" id="SM00645"/>
    </source>
</evidence>
<feature type="non-terminal residue" evidence="4">
    <location>
        <position position="1"/>
    </location>
</feature>
<dbReference type="Gene3D" id="3.90.70.10">
    <property type="entry name" value="Cysteine proteinases"/>
    <property type="match status" value="1"/>
</dbReference>
<dbReference type="PANTHER" id="PTHR12411">
    <property type="entry name" value="CYSTEINE PROTEASE FAMILY C1-RELATED"/>
    <property type="match status" value="1"/>
</dbReference>
<organism evidence="4 5">
    <name type="scientific">Tetraparma gracilis</name>
    <dbReference type="NCBI Taxonomy" id="2962635"/>
    <lineage>
        <taxon>Eukaryota</taxon>
        <taxon>Sar</taxon>
        <taxon>Stramenopiles</taxon>
        <taxon>Ochrophyta</taxon>
        <taxon>Bolidophyceae</taxon>
        <taxon>Parmales</taxon>
        <taxon>Triparmaceae</taxon>
        <taxon>Tetraparma</taxon>
    </lineage>
</organism>
<feature type="domain" description="Peptidase C1A papain C-terminal" evidence="3">
    <location>
        <begin position="19"/>
        <end position="306"/>
    </location>
</feature>
<keyword evidence="5" id="KW-1185">Reference proteome</keyword>
<evidence type="ECO:0000313" key="5">
    <source>
        <dbReference type="Proteomes" id="UP001165060"/>
    </source>
</evidence>
<dbReference type="InterPro" id="IPR013128">
    <property type="entry name" value="Peptidase_C1A"/>
</dbReference>
<gene>
    <name evidence="4" type="ORF">TeGR_g13631</name>
</gene>
<evidence type="ECO:0000256" key="1">
    <source>
        <dbReference type="ARBA" id="ARBA00008455"/>
    </source>
</evidence>
<name>A0ABQ6MWV8_9STRA</name>
<keyword evidence="2" id="KW-0865">Zymogen</keyword>
<dbReference type="Pfam" id="PF00112">
    <property type="entry name" value="Peptidase_C1"/>
    <property type="match status" value="2"/>
</dbReference>
<evidence type="ECO:0000256" key="2">
    <source>
        <dbReference type="ARBA" id="ARBA00023145"/>
    </source>
</evidence>
<proteinExistence type="inferred from homology"/>
<dbReference type="Proteomes" id="UP001165060">
    <property type="component" value="Unassembled WGS sequence"/>
</dbReference>